<dbReference type="AlphaFoldDB" id="A0A7D5H4P6"/>
<dbReference type="KEGG" id="pez:HWQ56_08295"/>
<dbReference type="EMBL" id="CP056030">
    <property type="protein sequence ID" value="QKZ03783.1"/>
    <property type="molecule type" value="Genomic_DNA"/>
</dbReference>
<feature type="region of interest" description="Disordered" evidence="1">
    <location>
        <begin position="103"/>
        <end position="126"/>
    </location>
</feature>
<keyword evidence="3" id="KW-1185">Reference proteome</keyword>
<dbReference type="RefSeq" id="WP_176570184.1">
    <property type="nucleotide sequence ID" value="NZ_CP056030.1"/>
</dbReference>
<organism evidence="2 3">
    <name type="scientific">Pseudomonas eucalypticola</name>
    <dbReference type="NCBI Taxonomy" id="2599595"/>
    <lineage>
        <taxon>Bacteria</taxon>
        <taxon>Pseudomonadati</taxon>
        <taxon>Pseudomonadota</taxon>
        <taxon>Gammaproteobacteria</taxon>
        <taxon>Pseudomonadales</taxon>
        <taxon>Pseudomonadaceae</taxon>
        <taxon>Pseudomonas</taxon>
    </lineage>
</organism>
<evidence type="ECO:0008006" key="4">
    <source>
        <dbReference type="Google" id="ProtNLM"/>
    </source>
</evidence>
<name>A0A7D5H4P6_9PSED</name>
<gene>
    <name evidence="2" type="ORF">HWQ56_08295</name>
</gene>
<evidence type="ECO:0000313" key="2">
    <source>
        <dbReference type="EMBL" id="QKZ03783.1"/>
    </source>
</evidence>
<accession>A0A7D5H4P6</accession>
<protein>
    <recommendedName>
        <fullName evidence="4">RHS repeat protein</fullName>
    </recommendedName>
</protein>
<sequence length="126" mass="14201">MDWRKQNRLGSFPEYSFSVPAEKLSKVTNPSVPTRVLLNDYRYDPWANLIEKRSGQRQVQYFKYNHKNRLVWSQTIVGAQVHSEGRYQYDSLDGAWAKVLSGTGKRKGSRSYAGAADAAGTGAGVR</sequence>
<evidence type="ECO:0000256" key="1">
    <source>
        <dbReference type="SAM" id="MobiDB-lite"/>
    </source>
</evidence>
<dbReference type="Gene3D" id="2.180.10.10">
    <property type="entry name" value="RHS repeat-associated core"/>
    <property type="match status" value="1"/>
</dbReference>
<reference evidence="2 3" key="1">
    <citation type="submission" date="2020-06" db="EMBL/GenBank/DDBJ databases">
        <title>Pseudomonas eucalypticola sp. nov., an endophyte of Eucalyptus dunnii leaves with biocontrol ability of eucalyptus leaf blight.</title>
        <authorList>
            <person name="Liu Y."/>
            <person name="Song Z."/>
            <person name="Zeng H."/>
            <person name="Lu M."/>
            <person name="Wang X."/>
            <person name="Lian X."/>
            <person name="Zhang Q."/>
        </authorList>
    </citation>
    <scope>NUCLEOTIDE SEQUENCE [LARGE SCALE GENOMIC DNA]</scope>
    <source>
        <strain evidence="2 3">NP-1</strain>
    </source>
</reference>
<evidence type="ECO:0000313" key="3">
    <source>
        <dbReference type="Proteomes" id="UP000509568"/>
    </source>
</evidence>
<dbReference type="Proteomes" id="UP000509568">
    <property type="component" value="Chromosome"/>
</dbReference>
<proteinExistence type="predicted"/>